<organism evidence="2 3">
    <name type="scientific">Novosphingobium taihuense</name>
    <dbReference type="NCBI Taxonomy" id="260085"/>
    <lineage>
        <taxon>Bacteria</taxon>
        <taxon>Pseudomonadati</taxon>
        <taxon>Pseudomonadota</taxon>
        <taxon>Alphaproteobacteria</taxon>
        <taxon>Sphingomonadales</taxon>
        <taxon>Sphingomonadaceae</taxon>
        <taxon>Novosphingobium</taxon>
    </lineage>
</organism>
<evidence type="ECO:0000259" key="1">
    <source>
        <dbReference type="Pfam" id="PF13480"/>
    </source>
</evidence>
<gene>
    <name evidence="2" type="ORF">GGR37_003609</name>
</gene>
<dbReference type="GO" id="GO:0016740">
    <property type="term" value="F:transferase activity"/>
    <property type="evidence" value="ECO:0007669"/>
    <property type="project" value="UniProtKB-KW"/>
</dbReference>
<evidence type="ECO:0000313" key="2">
    <source>
        <dbReference type="EMBL" id="MBB4615319.1"/>
    </source>
</evidence>
<keyword evidence="3" id="KW-1185">Reference proteome</keyword>
<dbReference type="SUPFAM" id="SSF55729">
    <property type="entry name" value="Acyl-CoA N-acyltransferases (Nat)"/>
    <property type="match status" value="1"/>
</dbReference>
<proteinExistence type="predicted"/>
<accession>A0A7W7EVQ8</accession>
<protein>
    <submittedName>
        <fullName evidence="2">CelD/BcsL family acetyltransferase involved in cellulose biosynthesis</fullName>
    </submittedName>
</protein>
<dbReference type="Pfam" id="PF13480">
    <property type="entry name" value="Acetyltransf_6"/>
    <property type="match status" value="1"/>
</dbReference>
<dbReference type="AlphaFoldDB" id="A0A7W7EVQ8"/>
<dbReference type="InterPro" id="IPR016181">
    <property type="entry name" value="Acyl_CoA_acyltransferase"/>
</dbReference>
<evidence type="ECO:0000313" key="3">
    <source>
        <dbReference type="Proteomes" id="UP000538566"/>
    </source>
</evidence>
<keyword evidence="2" id="KW-0808">Transferase</keyword>
<dbReference type="InterPro" id="IPR038740">
    <property type="entry name" value="BioF2-like_GNAT_dom"/>
</dbReference>
<sequence length="390" mass="42597">MNAVPFIAVARPVPLAPAGEPVAQVASWGDWTGDEQRSSWQALADGASTPNPFFEPWYLLPALQAFDPKGTGRLLTVEIGGELVGLMPITTPRRYARWPIPHLSTWLHPNAFLGAPLVRAGCELPFWKAVADWADANAGASQALFLHLAAMPLEQPLTQALFDLAGNHGRRAALVMREERALLHSPLSPDRYLERALAGKKRKELRRQHARLAEQGALTFARDTGTDGDVAQWIEDFLALEMRGWKGSSGSAMASAPATASLFRTALVEAAKLGKLERLALSLDGRRIAMLANFLTPPGSFSFKTAFDEDFARYSPGVLLQRENLAMLSRPEVSWCDSCAAPDHPMIDSLWTERRPIGRISVAIGGKARRALFEILVALELGRNPAGLDR</sequence>
<dbReference type="EMBL" id="JACHOA010000007">
    <property type="protein sequence ID" value="MBB4615319.1"/>
    <property type="molecule type" value="Genomic_DNA"/>
</dbReference>
<name>A0A7W7EVQ8_9SPHN</name>
<feature type="domain" description="BioF2-like acetyltransferase" evidence="1">
    <location>
        <begin position="200"/>
        <end position="339"/>
    </location>
</feature>
<dbReference type="RefSeq" id="WP_258537036.1">
    <property type="nucleotide sequence ID" value="NZ_JACHOA010000007.1"/>
</dbReference>
<comment type="caution">
    <text evidence="2">The sequence shown here is derived from an EMBL/GenBank/DDBJ whole genome shotgun (WGS) entry which is preliminary data.</text>
</comment>
<dbReference type="Proteomes" id="UP000538566">
    <property type="component" value="Unassembled WGS sequence"/>
</dbReference>
<reference evidence="2 3" key="1">
    <citation type="submission" date="2020-08" db="EMBL/GenBank/DDBJ databases">
        <title>Genomic Encyclopedia of Type Strains, Phase IV (KMG-IV): sequencing the most valuable type-strain genomes for metagenomic binning, comparative biology and taxonomic classification.</title>
        <authorList>
            <person name="Goeker M."/>
        </authorList>
    </citation>
    <scope>NUCLEOTIDE SEQUENCE [LARGE SCALE GENOMIC DNA]</scope>
    <source>
        <strain evidence="2 3">DSM 17507</strain>
    </source>
</reference>